<dbReference type="EMBL" id="AMEM01000040">
    <property type="protein sequence ID" value="EKX88023.1"/>
    <property type="molecule type" value="Genomic_DNA"/>
</dbReference>
<dbReference type="OrthoDB" id="4424402at2"/>
<dbReference type="eggNOG" id="ENOG5032Z1I">
    <property type="taxonomic scope" value="Bacteria"/>
</dbReference>
<dbReference type="InterPro" id="IPR045522">
    <property type="entry name" value="DUF6474"/>
</dbReference>
<keyword evidence="3" id="KW-1185">Reference proteome</keyword>
<name>L1M9V1_9CORY</name>
<evidence type="ECO:0000313" key="2">
    <source>
        <dbReference type="EMBL" id="EKX88023.1"/>
    </source>
</evidence>
<feature type="compositionally biased region" description="Basic residues" evidence="1">
    <location>
        <begin position="59"/>
        <end position="73"/>
    </location>
</feature>
<dbReference type="HOGENOM" id="CLU_093777_0_0_11"/>
<proteinExistence type="predicted"/>
<gene>
    <name evidence="2" type="ORF">HMPREF9997_02386</name>
</gene>
<feature type="region of interest" description="Disordered" evidence="1">
    <location>
        <begin position="31"/>
        <end position="73"/>
    </location>
</feature>
<organism evidence="2 3">
    <name type="scientific">Corynebacterium durum F0235</name>
    <dbReference type="NCBI Taxonomy" id="1035195"/>
    <lineage>
        <taxon>Bacteria</taxon>
        <taxon>Bacillati</taxon>
        <taxon>Actinomycetota</taxon>
        <taxon>Actinomycetes</taxon>
        <taxon>Mycobacteriales</taxon>
        <taxon>Corynebacteriaceae</taxon>
        <taxon>Corynebacterium</taxon>
    </lineage>
</organism>
<dbReference type="RefSeq" id="WP_006062191.1">
    <property type="nucleotide sequence ID" value="NZ_KB290824.1"/>
</dbReference>
<dbReference type="PATRIC" id="fig|1035195.3.peg.2131"/>
<feature type="compositionally biased region" description="Basic and acidic residues" evidence="1">
    <location>
        <begin position="32"/>
        <end position="58"/>
    </location>
</feature>
<evidence type="ECO:0000313" key="3">
    <source>
        <dbReference type="Proteomes" id="UP000010445"/>
    </source>
</evidence>
<reference evidence="2 3" key="1">
    <citation type="submission" date="2012-05" db="EMBL/GenBank/DDBJ databases">
        <authorList>
            <person name="Weinstock G."/>
            <person name="Sodergren E."/>
            <person name="Lobos E.A."/>
            <person name="Fulton L."/>
            <person name="Fulton R."/>
            <person name="Courtney L."/>
            <person name="Fronick C."/>
            <person name="O'Laughlin M."/>
            <person name="Godfrey J."/>
            <person name="Wilson R.M."/>
            <person name="Miner T."/>
            <person name="Farmer C."/>
            <person name="Delehaunty K."/>
            <person name="Cordes M."/>
            <person name="Minx P."/>
            <person name="Tomlinson C."/>
            <person name="Chen J."/>
            <person name="Wollam A."/>
            <person name="Pepin K.H."/>
            <person name="Bhonagiri V."/>
            <person name="Zhang X."/>
            <person name="Suruliraj S."/>
            <person name="Warren W."/>
            <person name="Mitreva M."/>
            <person name="Mardis E.R."/>
            <person name="Wilson R.K."/>
        </authorList>
    </citation>
    <scope>NUCLEOTIDE SEQUENCE [LARGE SCALE GENOMIC DNA]</scope>
    <source>
        <strain evidence="2 3">F0235</strain>
    </source>
</reference>
<dbReference type="Proteomes" id="UP000010445">
    <property type="component" value="Unassembled WGS sequence"/>
</dbReference>
<dbReference type="STRING" id="1035195.HMPREF9997_02386"/>
<dbReference type="AlphaFoldDB" id="L1M9V1"/>
<evidence type="ECO:0000256" key="1">
    <source>
        <dbReference type="SAM" id="MobiDB-lite"/>
    </source>
</evidence>
<protein>
    <submittedName>
        <fullName evidence="2">Uncharacterized protein</fullName>
    </submittedName>
</protein>
<dbReference type="Pfam" id="PF20079">
    <property type="entry name" value="DUF6474"/>
    <property type="match status" value="1"/>
</dbReference>
<accession>L1M9V1</accession>
<comment type="caution">
    <text evidence="2">The sequence shown here is derived from an EMBL/GenBank/DDBJ whole genome shotgun (WGS) entry which is preliminary data.</text>
</comment>
<sequence>MGIVTSLLKHRARLRSEAKAHIKAQIKSAKAQAKEVGRQQRRADKNRDRLLARQEKSLHKQNSRGLKAKRRHERRMAKASLAKMRAGRFNRQNIVRYTAAGRMLAPIALPLLYRGVTFARAQLVAAKARRLGVTPDALAQFSGHGAALHSRIAGVSSSLEGTGLATGFVQDAQERLTQLRNAVDNAEYMTPEQRRRAHASITADIDALTGQIQERLARA</sequence>